<dbReference type="Gene3D" id="1.10.760.10">
    <property type="entry name" value="Cytochrome c-like domain"/>
    <property type="match status" value="2"/>
</dbReference>
<evidence type="ECO:0000313" key="10">
    <source>
        <dbReference type="EMBL" id="GEO40536.1"/>
    </source>
</evidence>
<keyword evidence="11" id="KW-1185">Reference proteome</keyword>
<dbReference type="Proteomes" id="UP000321523">
    <property type="component" value="Unassembled WGS sequence"/>
</dbReference>
<evidence type="ECO:0000256" key="5">
    <source>
        <dbReference type="ARBA" id="ARBA00023002"/>
    </source>
</evidence>
<dbReference type="InterPro" id="IPR009056">
    <property type="entry name" value="Cyt_c-like_dom"/>
</dbReference>
<evidence type="ECO:0000313" key="11">
    <source>
        <dbReference type="Proteomes" id="UP000321523"/>
    </source>
</evidence>
<dbReference type="GO" id="GO:0009055">
    <property type="term" value="F:electron transfer activity"/>
    <property type="evidence" value="ECO:0007669"/>
    <property type="project" value="InterPro"/>
</dbReference>
<dbReference type="RefSeq" id="WP_052831390.1">
    <property type="nucleotide sequence ID" value="NZ_BJYZ01000022.1"/>
</dbReference>
<dbReference type="GO" id="GO:0046872">
    <property type="term" value="F:metal ion binding"/>
    <property type="evidence" value="ECO:0007669"/>
    <property type="project" value="UniProtKB-KW"/>
</dbReference>
<evidence type="ECO:0000256" key="8">
    <source>
        <dbReference type="SAM" id="MobiDB-lite"/>
    </source>
</evidence>
<comment type="subcellular location">
    <subcellularLocation>
        <location evidence="1">Cell envelope</location>
    </subcellularLocation>
</comment>
<dbReference type="AlphaFoldDB" id="A0A512DVS5"/>
<evidence type="ECO:0000259" key="9">
    <source>
        <dbReference type="PROSITE" id="PS51007"/>
    </source>
</evidence>
<evidence type="ECO:0000256" key="3">
    <source>
        <dbReference type="ARBA" id="ARBA00022723"/>
    </source>
</evidence>
<evidence type="ECO:0000256" key="7">
    <source>
        <dbReference type="PROSITE-ProRule" id="PRU00433"/>
    </source>
</evidence>
<dbReference type="PROSITE" id="PS51007">
    <property type="entry name" value="CYTC"/>
    <property type="match status" value="1"/>
</dbReference>
<dbReference type="SUPFAM" id="SSF46626">
    <property type="entry name" value="Cytochrome c"/>
    <property type="match status" value="2"/>
</dbReference>
<dbReference type="GO" id="GO:0030313">
    <property type="term" value="C:cell envelope"/>
    <property type="evidence" value="ECO:0007669"/>
    <property type="project" value="UniProtKB-SubCell"/>
</dbReference>
<evidence type="ECO:0000256" key="4">
    <source>
        <dbReference type="ARBA" id="ARBA00022729"/>
    </source>
</evidence>
<protein>
    <recommendedName>
        <fullName evidence="9">Cytochrome c domain-containing protein</fullName>
    </recommendedName>
</protein>
<keyword evidence="6 7" id="KW-0408">Iron</keyword>
<dbReference type="InterPro" id="IPR051395">
    <property type="entry name" value="Cytochrome_c_Peroxidase/MauG"/>
</dbReference>
<comment type="caution">
    <text evidence="10">The sequence shown here is derived from an EMBL/GenBank/DDBJ whole genome shotgun (WGS) entry which is preliminary data.</text>
</comment>
<feature type="domain" description="Cytochrome c" evidence="9">
    <location>
        <begin position="373"/>
        <end position="576"/>
    </location>
</feature>
<keyword evidence="4" id="KW-0732">Signal</keyword>
<dbReference type="Pfam" id="PF03150">
    <property type="entry name" value="CCP_MauG"/>
    <property type="match status" value="1"/>
</dbReference>
<dbReference type="GO" id="GO:0004130">
    <property type="term" value="F:cytochrome-c peroxidase activity"/>
    <property type="evidence" value="ECO:0007669"/>
    <property type="project" value="TreeGrafter"/>
</dbReference>
<sequence length="650" mass="69908">MKGKSPALPDLSGVVSNLPWVQAAGKALFWDQTVGSDTVACATCHFRAGADPRITNQVDPGLLGGNTVFGASNGSGLMGSGQAAGPNITLKPKDFPFRRLSDPTDADSTVLFDSNDVASSQGTYAGDFVSSKKQPKQTPRATNTDRCDALVHPVFNVDGHGVRKVEPRNSPTAINAVFNHRNFWDGRANNVFNGSGVFGLRDTRMNASARLVVKQPDGTLKLQALELKNASAASQAVGPALSEFEMSCAGRTFADVGRKLLSQQALQLQTVDMQDSLFGRKGPVGDMVAASRIGLKFTYREMIKNGFDKKFWGDTNKYKIKDNNDGTASLVPDSNGYTQIELNFPLFFGMSIMMYEATLISDDSPFDRDQLTAAQKRGKEVFEGKGKCIACHDGPLFSKAAGVGPKGLDNSQVERMLMKDGEPAIYDNGFYNIGVRPTAEDIGLGGTDPYGVPLSFTKQWVTGQRVDKFKVKPCEFEVPFPGQEAAGCSEDSLPEGLDLKSQRIAVNGAFKTPILRNIALTPPYFHNGGQASLAQVVAFYNRGGDFSNPEKDPDVTRLGLTQTEQDNLVAFLQSLTDDRVRCSRAPFDHPELLVPDGHKPGVYKKDGRLADKLRTLSATGAAGDASGSCLANAGDLFEIARNINGLPLKP</sequence>
<reference evidence="10 11" key="1">
    <citation type="submission" date="2019-07" db="EMBL/GenBank/DDBJ databases">
        <title>Whole genome shotgun sequence of Skermanella aerolata NBRC 106429.</title>
        <authorList>
            <person name="Hosoyama A."/>
            <person name="Uohara A."/>
            <person name="Ohji S."/>
            <person name="Ichikawa N."/>
        </authorList>
    </citation>
    <scope>NUCLEOTIDE SEQUENCE [LARGE SCALE GENOMIC DNA]</scope>
    <source>
        <strain evidence="10 11">NBRC 106429</strain>
    </source>
</reference>
<keyword evidence="3 7" id="KW-0479">Metal-binding</keyword>
<organism evidence="10 11">
    <name type="scientific">Skermanella aerolata</name>
    <dbReference type="NCBI Taxonomy" id="393310"/>
    <lineage>
        <taxon>Bacteria</taxon>
        <taxon>Pseudomonadati</taxon>
        <taxon>Pseudomonadota</taxon>
        <taxon>Alphaproteobacteria</taxon>
        <taxon>Rhodospirillales</taxon>
        <taxon>Azospirillaceae</taxon>
        <taxon>Skermanella</taxon>
    </lineage>
</organism>
<dbReference type="GO" id="GO:0020037">
    <property type="term" value="F:heme binding"/>
    <property type="evidence" value="ECO:0007669"/>
    <property type="project" value="InterPro"/>
</dbReference>
<feature type="region of interest" description="Disordered" evidence="8">
    <location>
        <begin position="123"/>
        <end position="144"/>
    </location>
</feature>
<name>A0A512DVS5_9PROT</name>
<dbReference type="InterPro" id="IPR004852">
    <property type="entry name" value="Di-haem_cyt_c_peroxidsae"/>
</dbReference>
<keyword evidence="2 7" id="KW-0349">Heme</keyword>
<gene>
    <name evidence="10" type="ORF">SAE02_46840</name>
</gene>
<proteinExistence type="predicted"/>
<dbReference type="PANTHER" id="PTHR30600">
    <property type="entry name" value="CYTOCHROME C PEROXIDASE-RELATED"/>
    <property type="match status" value="1"/>
</dbReference>
<accession>A0A512DVS5</accession>
<dbReference type="EMBL" id="BJYZ01000022">
    <property type="protein sequence ID" value="GEO40536.1"/>
    <property type="molecule type" value="Genomic_DNA"/>
</dbReference>
<evidence type="ECO:0000256" key="1">
    <source>
        <dbReference type="ARBA" id="ARBA00004196"/>
    </source>
</evidence>
<dbReference type="InterPro" id="IPR036909">
    <property type="entry name" value="Cyt_c-like_dom_sf"/>
</dbReference>
<keyword evidence="5" id="KW-0560">Oxidoreductase</keyword>
<evidence type="ECO:0000256" key="2">
    <source>
        <dbReference type="ARBA" id="ARBA00022617"/>
    </source>
</evidence>
<evidence type="ECO:0000256" key="6">
    <source>
        <dbReference type="ARBA" id="ARBA00023004"/>
    </source>
</evidence>
<dbReference type="PANTHER" id="PTHR30600:SF10">
    <property type="entry name" value="BLL6722 PROTEIN"/>
    <property type="match status" value="1"/>
</dbReference>